<name>A0A2R4XPR9_9BURK</name>
<keyword evidence="1" id="KW-0805">Transcription regulation</keyword>
<dbReference type="SMART" id="SM00418">
    <property type="entry name" value="HTH_ARSR"/>
    <property type="match status" value="1"/>
</dbReference>
<dbReference type="Pfam" id="PF01022">
    <property type="entry name" value="HTH_5"/>
    <property type="match status" value="1"/>
</dbReference>
<evidence type="ECO:0000256" key="2">
    <source>
        <dbReference type="ARBA" id="ARBA00023125"/>
    </source>
</evidence>
<dbReference type="InterPro" id="IPR051011">
    <property type="entry name" value="Metal_resp_trans_reg"/>
</dbReference>
<dbReference type="KEGG" id="boz:DBV39_10765"/>
<reference evidence="5 6" key="1">
    <citation type="submission" date="2018-04" db="EMBL/GenBank/DDBJ databases">
        <title>Bordetella sp. HZ20 isolated from seawater.</title>
        <authorList>
            <person name="Sun C."/>
        </authorList>
    </citation>
    <scope>NUCLEOTIDE SEQUENCE [LARGE SCALE GENOMIC DNA]</scope>
    <source>
        <strain evidence="5 6">HZ20</strain>
    </source>
</reference>
<gene>
    <name evidence="5" type="ORF">DBV39_10765</name>
</gene>
<dbReference type="PRINTS" id="PR00778">
    <property type="entry name" value="HTHARSR"/>
</dbReference>
<proteinExistence type="predicted"/>
<evidence type="ECO:0000256" key="3">
    <source>
        <dbReference type="ARBA" id="ARBA00023163"/>
    </source>
</evidence>
<evidence type="ECO:0000313" key="5">
    <source>
        <dbReference type="EMBL" id="AWB35771.1"/>
    </source>
</evidence>
<evidence type="ECO:0000313" key="6">
    <source>
        <dbReference type="Proteomes" id="UP000244571"/>
    </source>
</evidence>
<dbReference type="EMBL" id="CP028901">
    <property type="protein sequence ID" value="AWB35771.1"/>
    <property type="molecule type" value="Genomic_DNA"/>
</dbReference>
<dbReference type="CDD" id="cd00090">
    <property type="entry name" value="HTH_ARSR"/>
    <property type="match status" value="1"/>
</dbReference>
<dbReference type="NCBIfam" id="NF033788">
    <property type="entry name" value="HTH_metalloreg"/>
    <property type="match status" value="1"/>
</dbReference>
<dbReference type="SUPFAM" id="SSF46785">
    <property type="entry name" value="Winged helix' DNA-binding domain"/>
    <property type="match status" value="1"/>
</dbReference>
<feature type="domain" description="HTH arsR-type" evidence="4">
    <location>
        <begin position="1"/>
        <end position="93"/>
    </location>
</feature>
<protein>
    <submittedName>
        <fullName evidence="5">Transcriptional regulator</fullName>
    </submittedName>
</protein>
<dbReference type="GO" id="GO:0003700">
    <property type="term" value="F:DNA-binding transcription factor activity"/>
    <property type="evidence" value="ECO:0007669"/>
    <property type="project" value="InterPro"/>
</dbReference>
<dbReference type="Gene3D" id="1.10.10.10">
    <property type="entry name" value="Winged helix-like DNA-binding domain superfamily/Winged helix DNA-binding domain"/>
    <property type="match status" value="1"/>
</dbReference>
<keyword evidence="6" id="KW-1185">Reference proteome</keyword>
<dbReference type="AlphaFoldDB" id="A0A2R4XPR9"/>
<evidence type="ECO:0000259" key="4">
    <source>
        <dbReference type="PROSITE" id="PS50987"/>
    </source>
</evidence>
<dbReference type="PANTHER" id="PTHR43132">
    <property type="entry name" value="ARSENICAL RESISTANCE OPERON REPRESSOR ARSR-RELATED"/>
    <property type="match status" value="1"/>
</dbReference>
<dbReference type="InterPro" id="IPR036390">
    <property type="entry name" value="WH_DNA-bd_sf"/>
</dbReference>
<keyword evidence="3" id="KW-0804">Transcription</keyword>
<dbReference type="PROSITE" id="PS50987">
    <property type="entry name" value="HTH_ARSR_2"/>
    <property type="match status" value="1"/>
</dbReference>
<dbReference type="Proteomes" id="UP000244571">
    <property type="component" value="Chromosome"/>
</dbReference>
<sequence>MAQAAEQAALFLRMLGNEQRLHVLCLLLEHQELSVSQLLDHVPLSQSALSQHLAKMREEGLVNTRRVSQMIFYRIGDSKVERIIEVLKEMYCP</sequence>
<dbReference type="InterPro" id="IPR011991">
    <property type="entry name" value="ArsR-like_HTH"/>
</dbReference>
<dbReference type="GO" id="GO:0003677">
    <property type="term" value="F:DNA binding"/>
    <property type="evidence" value="ECO:0007669"/>
    <property type="project" value="UniProtKB-KW"/>
</dbReference>
<organism evidence="5 6">
    <name type="scientific">Orrella marina</name>
    <dbReference type="NCBI Taxonomy" id="2163011"/>
    <lineage>
        <taxon>Bacteria</taxon>
        <taxon>Pseudomonadati</taxon>
        <taxon>Pseudomonadota</taxon>
        <taxon>Betaproteobacteria</taxon>
        <taxon>Burkholderiales</taxon>
        <taxon>Alcaligenaceae</taxon>
        <taxon>Orrella</taxon>
    </lineage>
</organism>
<dbReference type="InterPro" id="IPR036388">
    <property type="entry name" value="WH-like_DNA-bd_sf"/>
</dbReference>
<dbReference type="PANTHER" id="PTHR43132:SF2">
    <property type="entry name" value="ARSENICAL RESISTANCE OPERON REPRESSOR ARSR-RELATED"/>
    <property type="match status" value="1"/>
</dbReference>
<dbReference type="OrthoDB" id="5296924at2"/>
<keyword evidence="2" id="KW-0238">DNA-binding</keyword>
<evidence type="ECO:0000256" key="1">
    <source>
        <dbReference type="ARBA" id="ARBA00023015"/>
    </source>
</evidence>
<dbReference type="InterPro" id="IPR001845">
    <property type="entry name" value="HTH_ArsR_DNA-bd_dom"/>
</dbReference>
<accession>A0A2R4XPR9</accession>